<sequence length="178" mass="19577">MKKLSLIFSWFIWMITFFIPDSKITMQFRGWLYSLFMPKCGKNFQVSSGAKLFGINKLYVGNNVFIATNTVINTGGNIILQDDVMIGIGSVIVAGNHTLEGSSYRFGQREEKDIIIGQGSWIAANCTVISGSQFPPSSVLAANSVFLFHDEVKSGIYAGVPAKLLKIYKAPHNGVKND</sequence>
<name>A0A346CLK9_9GAMM</name>
<reference evidence="3" key="1">
    <citation type="submission" date="2018-06" db="EMBL/GenBank/DDBJ databases">
        <title>Development of a Molecular Serotyping Scheme and a Multiplexed Luminex-Based Array for Providencia.</title>
        <authorList>
            <person name="Du Y."/>
            <person name="Liu B."/>
        </authorList>
    </citation>
    <scope>NUCLEOTIDE SEQUENCE</scope>
</reference>
<proteinExistence type="inferred from homology"/>
<keyword evidence="2" id="KW-0808">Transferase</keyword>
<dbReference type="GO" id="GO:0005829">
    <property type="term" value="C:cytosol"/>
    <property type="evidence" value="ECO:0007669"/>
    <property type="project" value="TreeGrafter"/>
</dbReference>
<dbReference type="AlphaFoldDB" id="A0A346CLK9"/>
<organism evidence="3">
    <name type="scientific">Providencia alcalifaciens</name>
    <dbReference type="NCBI Taxonomy" id="126385"/>
    <lineage>
        <taxon>Bacteria</taxon>
        <taxon>Pseudomonadati</taxon>
        <taxon>Pseudomonadota</taxon>
        <taxon>Gammaproteobacteria</taxon>
        <taxon>Enterobacterales</taxon>
        <taxon>Morganellaceae</taxon>
        <taxon>Providencia</taxon>
    </lineage>
</organism>
<dbReference type="EMBL" id="MH444269">
    <property type="protein sequence ID" value="AXL96483.1"/>
    <property type="molecule type" value="Genomic_DNA"/>
</dbReference>
<dbReference type="SUPFAM" id="SSF51161">
    <property type="entry name" value="Trimeric LpxA-like enzymes"/>
    <property type="match status" value="1"/>
</dbReference>
<evidence type="ECO:0000256" key="2">
    <source>
        <dbReference type="ARBA" id="ARBA00022679"/>
    </source>
</evidence>
<evidence type="ECO:0000256" key="1">
    <source>
        <dbReference type="ARBA" id="ARBA00007274"/>
    </source>
</evidence>
<comment type="similarity">
    <text evidence="1">Belongs to the transferase hexapeptide repeat family.</text>
</comment>
<protein>
    <submittedName>
        <fullName evidence="3">WpaC</fullName>
    </submittedName>
</protein>
<dbReference type="InterPro" id="IPR011004">
    <property type="entry name" value="Trimer_LpxA-like_sf"/>
</dbReference>
<accession>A0A346CLK9</accession>
<dbReference type="GO" id="GO:0008374">
    <property type="term" value="F:O-acyltransferase activity"/>
    <property type="evidence" value="ECO:0007669"/>
    <property type="project" value="TreeGrafter"/>
</dbReference>
<evidence type="ECO:0000313" key="3">
    <source>
        <dbReference type="EMBL" id="AXL96483.1"/>
    </source>
</evidence>
<dbReference type="InterPro" id="IPR051159">
    <property type="entry name" value="Hexapeptide_acetyltransf"/>
</dbReference>
<dbReference type="PANTHER" id="PTHR23416:SF23">
    <property type="entry name" value="ACETYLTRANSFERASE C18B11.09C-RELATED"/>
    <property type="match status" value="1"/>
</dbReference>
<gene>
    <name evidence="3" type="primary">at</name>
</gene>
<dbReference type="PANTHER" id="PTHR23416">
    <property type="entry name" value="SIALIC ACID SYNTHASE-RELATED"/>
    <property type="match status" value="1"/>
</dbReference>
<dbReference type="Gene3D" id="2.160.10.10">
    <property type="entry name" value="Hexapeptide repeat proteins"/>
    <property type="match status" value="1"/>
</dbReference>